<sequence length="153" mass="16474">MKKYQVILVGVDGSKNAKEAVNKALELAKYSDAKLVLASVIKPYVSVGFGGPGLEVDSNSDDQMTNEERKHREEMLQKYAKEASQAGVTAETVVVIGSPKEELAKNLAQQYQADLIIVGATGLNRVEQVMIGSTASYVVRASKRDTLVVTSQA</sequence>
<dbReference type="PANTHER" id="PTHR46268:SF6">
    <property type="entry name" value="UNIVERSAL STRESS PROTEIN UP12"/>
    <property type="match status" value="1"/>
</dbReference>
<keyword evidence="2" id="KW-0963">Cytoplasm</keyword>
<evidence type="ECO:0000313" key="5">
    <source>
        <dbReference type="Proteomes" id="UP000051008"/>
    </source>
</evidence>
<evidence type="ECO:0000313" key="4">
    <source>
        <dbReference type="EMBL" id="KRM63307.1"/>
    </source>
</evidence>
<dbReference type="PRINTS" id="PR01438">
    <property type="entry name" value="UNVRSLSTRESS"/>
</dbReference>
<comment type="subcellular location">
    <subcellularLocation>
        <location evidence="2">Cytoplasm</location>
    </subcellularLocation>
</comment>
<protein>
    <recommendedName>
        <fullName evidence="2">Universal stress protein</fullName>
    </recommendedName>
</protein>
<dbReference type="SUPFAM" id="SSF52402">
    <property type="entry name" value="Adenine nucleotide alpha hydrolases-like"/>
    <property type="match status" value="1"/>
</dbReference>
<dbReference type="InterPro" id="IPR006016">
    <property type="entry name" value="UspA"/>
</dbReference>
<proteinExistence type="inferred from homology"/>
<evidence type="ECO:0000259" key="3">
    <source>
        <dbReference type="Pfam" id="PF00582"/>
    </source>
</evidence>
<dbReference type="PANTHER" id="PTHR46268">
    <property type="entry name" value="STRESS RESPONSE PROTEIN NHAX"/>
    <property type="match status" value="1"/>
</dbReference>
<gene>
    <name evidence="4" type="ORF">FC14_GL000586</name>
</gene>
<keyword evidence="5" id="KW-1185">Reference proteome</keyword>
<comment type="similarity">
    <text evidence="1 2">Belongs to the universal stress protein A family.</text>
</comment>
<organism evidence="4 5">
    <name type="scientific">Ligilactobacillus agilis DSM 20509</name>
    <dbReference type="NCBI Taxonomy" id="1423718"/>
    <lineage>
        <taxon>Bacteria</taxon>
        <taxon>Bacillati</taxon>
        <taxon>Bacillota</taxon>
        <taxon>Bacilli</taxon>
        <taxon>Lactobacillales</taxon>
        <taxon>Lactobacillaceae</taxon>
        <taxon>Ligilactobacillus</taxon>
    </lineage>
</organism>
<reference evidence="4 5" key="1">
    <citation type="journal article" date="2015" name="Genome Announc.">
        <title>Expanding the biotechnology potential of lactobacilli through comparative genomics of 213 strains and associated genera.</title>
        <authorList>
            <person name="Sun Z."/>
            <person name="Harris H.M."/>
            <person name="McCann A."/>
            <person name="Guo C."/>
            <person name="Argimon S."/>
            <person name="Zhang W."/>
            <person name="Yang X."/>
            <person name="Jeffery I.B."/>
            <person name="Cooney J.C."/>
            <person name="Kagawa T.F."/>
            <person name="Liu W."/>
            <person name="Song Y."/>
            <person name="Salvetti E."/>
            <person name="Wrobel A."/>
            <person name="Rasinkangas P."/>
            <person name="Parkhill J."/>
            <person name="Rea M.C."/>
            <person name="O'Sullivan O."/>
            <person name="Ritari J."/>
            <person name="Douillard F.P."/>
            <person name="Paul Ross R."/>
            <person name="Yang R."/>
            <person name="Briner A.E."/>
            <person name="Felis G.E."/>
            <person name="de Vos W.M."/>
            <person name="Barrangou R."/>
            <person name="Klaenhammer T.R."/>
            <person name="Caufield P.W."/>
            <person name="Cui Y."/>
            <person name="Zhang H."/>
            <person name="O'Toole P.W."/>
        </authorList>
    </citation>
    <scope>NUCLEOTIDE SEQUENCE [LARGE SCALE GENOMIC DNA]</scope>
    <source>
        <strain evidence="4 5">DSM 20509</strain>
    </source>
</reference>
<evidence type="ECO:0000256" key="2">
    <source>
        <dbReference type="PIRNR" id="PIRNR006276"/>
    </source>
</evidence>
<feature type="domain" description="UspA" evidence="3">
    <location>
        <begin position="4"/>
        <end position="149"/>
    </location>
</feature>
<dbReference type="InterPro" id="IPR014729">
    <property type="entry name" value="Rossmann-like_a/b/a_fold"/>
</dbReference>
<dbReference type="PIRSF" id="PIRSF006276">
    <property type="entry name" value="UspA"/>
    <property type="match status" value="1"/>
</dbReference>
<dbReference type="AlphaFoldDB" id="A0A0R2AG16"/>
<dbReference type="InterPro" id="IPR006015">
    <property type="entry name" value="Universal_stress_UspA"/>
</dbReference>
<dbReference type="Proteomes" id="UP000051008">
    <property type="component" value="Unassembled WGS sequence"/>
</dbReference>
<name>A0A0R2AG16_9LACO</name>
<comment type="caution">
    <text evidence="4">The sequence shown here is derived from an EMBL/GenBank/DDBJ whole genome shotgun (WGS) entry which is preliminary data.</text>
</comment>
<dbReference type="RefSeq" id="WP_050611887.1">
    <property type="nucleotide sequence ID" value="NZ_AYYP01000063.1"/>
</dbReference>
<dbReference type="Pfam" id="PF00582">
    <property type="entry name" value="Usp"/>
    <property type="match status" value="1"/>
</dbReference>
<dbReference type="OrthoDB" id="2321605at2"/>
<dbReference type="GO" id="GO:0005737">
    <property type="term" value="C:cytoplasm"/>
    <property type="evidence" value="ECO:0007669"/>
    <property type="project" value="UniProtKB-SubCell"/>
</dbReference>
<dbReference type="Gene3D" id="3.40.50.620">
    <property type="entry name" value="HUPs"/>
    <property type="match status" value="1"/>
</dbReference>
<dbReference type="GeneID" id="75136910"/>
<evidence type="ECO:0000256" key="1">
    <source>
        <dbReference type="ARBA" id="ARBA00008791"/>
    </source>
</evidence>
<accession>A0A0R2AG16</accession>
<dbReference type="CDD" id="cd00293">
    <property type="entry name" value="USP-like"/>
    <property type="match status" value="1"/>
</dbReference>
<dbReference type="EMBL" id="AYYP01000063">
    <property type="protein sequence ID" value="KRM63307.1"/>
    <property type="molecule type" value="Genomic_DNA"/>
</dbReference>
<dbReference type="PATRIC" id="fig|1423718.3.peg.605"/>